<dbReference type="EMBL" id="BARW01000364">
    <property type="protein sequence ID" value="GAI63385.1"/>
    <property type="molecule type" value="Genomic_DNA"/>
</dbReference>
<dbReference type="PANTHER" id="PTHR38682:SF1">
    <property type="entry name" value="V-TYPE ATP SYNTHASE SUBUNIT C"/>
    <property type="match status" value="1"/>
</dbReference>
<sequence length="313" mass="38319">MESIKPYYPNLDFKENTIEDIEVALKNNYIRLIGKILHYSPQNMRIFLRNYLMRFEIQNLKQIIISLILGINQEEKRKHINFLVEEYLDNTEFIEELLKFTSLDEIQLFLKRTKYNVAIREGILYFIKNKEIFILEAFLDQLYYKQLNVQLENLNKKEKTMISLFVKYKTEIYNINMIYRGIKNNIDRKLLSQFLVNSYLFLNESKLEHLLNLDNLDEFISVIQEYLKNIKEIKPFFIKLRINQKHLIRSIEQFYITYYFKNFEIKIDDIDFFTIYKILEILIKKDKEIRFFILPKVIKILHYKFKALKTQKF</sequence>
<reference evidence="3" key="1">
    <citation type="journal article" date="2014" name="Front. Microbiol.">
        <title>High frequency of phylogenetically diverse reductive dehalogenase-homologous genes in deep subseafloor sedimentary metagenomes.</title>
        <authorList>
            <person name="Kawai M."/>
            <person name="Futagami T."/>
            <person name="Toyoda A."/>
            <person name="Takaki Y."/>
            <person name="Nishi S."/>
            <person name="Hori S."/>
            <person name="Arai W."/>
            <person name="Tsubouchi T."/>
            <person name="Morono Y."/>
            <person name="Uchiyama I."/>
            <person name="Ito T."/>
            <person name="Fujiyama A."/>
            <person name="Inagaki F."/>
            <person name="Takami H."/>
        </authorList>
    </citation>
    <scope>NUCLEOTIDE SEQUENCE</scope>
    <source>
        <strain evidence="3">Expedition CK06-06</strain>
    </source>
</reference>
<organism evidence="3">
    <name type="scientific">marine sediment metagenome</name>
    <dbReference type="NCBI Taxonomy" id="412755"/>
    <lineage>
        <taxon>unclassified sequences</taxon>
        <taxon>metagenomes</taxon>
        <taxon>ecological metagenomes</taxon>
    </lineage>
</organism>
<gene>
    <name evidence="3" type="ORF">S12H4_01715</name>
</gene>
<dbReference type="Pfam" id="PF01992">
    <property type="entry name" value="vATP-synt_AC39"/>
    <property type="match status" value="1"/>
</dbReference>
<protein>
    <submittedName>
        <fullName evidence="3">Uncharacterized protein</fullName>
    </submittedName>
</protein>
<dbReference type="SUPFAM" id="SSF103486">
    <property type="entry name" value="V-type ATP synthase subunit C"/>
    <property type="match status" value="1"/>
</dbReference>
<proteinExistence type="predicted"/>
<keyword evidence="1" id="KW-0813">Transport</keyword>
<evidence type="ECO:0000313" key="3">
    <source>
        <dbReference type="EMBL" id="GAI63385.1"/>
    </source>
</evidence>
<dbReference type="AlphaFoldDB" id="X1RJP1"/>
<dbReference type="Gene3D" id="1.10.132.50">
    <property type="entry name" value="ATP synthase (C/AC39) subunit, domain 3"/>
    <property type="match status" value="2"/>
</dbReference>
<dbReference type="InterPro" id="IPR044911">
    <property type="entry name" value="V-type_ATPase_csu/dsu_dom_3"/>
</dbReference>
<evidence type="ECO:0000256" key="1">
    <source>
        <dbReference type="ARBA" id="ARBA00022448"/>
    </source>
</evidence>
<dbReference type="GO" id="GO:0046961">
    <property type="term" value="F:proton-transporting ATPase activity, rotational mechanism"/>
    <property type="evidence" value="ECO:0007669"/>
    <property type="project" value="InterPro"/>
</dbReference>
<comment type="caution">
    <text evidence="3">The sequence shown here is derived from an EMBL/GenBank/DDBJ whole genome shotgun (WGS) entry which is preliminary data.</text>
</comment>
<keyword evidence="2" id="KW-0406">Ion transport</keyword>
<dbReference type="InterPro" id="IPR050873">
    <property type="entry name" value="V-ATPase_V0D/AC39_subunit"/>
</dbReference>
<dbReference type="PANTHER" id="PTHR38682">
    <property type="entry name" value="V-TYPE ATP SYNTHASE SUBUNIT C"/>
    <property type="match status" value="1"/>
</dbReference>
<dbReference type="InterPro" id="IPR036079">
    <property type="entry name" value="ATPase_csu/dsu_sf"/>
</dbReference>
<evidence type="ECO:0000256" key="2">
    <source>
        <dbReference type="ARBA" id="ARBA00023065"/>
    </source>
</evidence>
<name>X1RJP1_9ZZZZ</name>
<dbReference type="InterPro" id="IPR002843">
    <property type="entry name" value="ATPase_V0-cplx_csu/dsu"/>
</dbReference>
<accession>X1RJP1</accession>